<name>J3MF75_ORYBR</name>
<feature type="compositionally biased region" description="Pro residues" evidence="1">
    <location>
        <begin position="78"/>
        <end position="98"/>
    </location>
</feature>
<reference evidence="2" key="2">
    <citation type="submission" date="2013-04" db="UniProtKB">
        <authorList>
            <consortium name="EnsemblPlants"/>
        </authorList>
    </citation>
    <scope>IDENTIFICATION</scope>
</reference>
<accession>J3MF75</accession>
<dbReference type="Proteomes" id="UP000006038">
    <property type="component" value="Chromosome 6"/>
</dbReference>
<protein>
    <submittedName>
        <fullName evidence="2">Uncharacterized protein</fullName>
    </submittedName>
</protein>
<proteinExistence type="predicted"/>
<evidence type="ECO:0000256" key="1">
    <source>
        <dbReference type="SAM" id="MobiDB-lite"/>
    </source>
</evidence>
<dbReference type="AlphaFoldDB" id="J3MF75"/>
<dbReference type="HOGENOM" id="CLU_2337024_0_0_1"/>
<organism evidence="2">
    <name type="scientific">Oryza brachyantha</name>
    <name type="common">malo sina</name>
    <dbReference type="NCBI Taxonomy" id="4533"/>
    <lineage>
        <taxon>Eukaryota</taxon>
        <taxon>Viridiplantae</taxon>
        <taxon>Streptophyta</taxon>
        <taxon>Embryophyta</taxon>
        <taxon>Tracheophyta</taxon>
        <taxon>Spermatophyta</taxon>
        <taxon>Magnoliopsida</taxon>
        <taxon>Liliopsida</taxon>
        <taxon>Poales</taxon>
        <taxon>Poaceae</taxon>
        <taxon>BOP clade</taxon>
        <taxon>Oryzoideae</taxon>
        <taxon>Oryzeae</taxon>
        <taxon>Oryzinae</taxon>
        <taxon>Oryza</taxon>
    </lineage>
</organism>
<feature type="region of interest" description="Disordered" evidence="1">
    <location>
        <begin position="37"/>
        <end position="98"/>
    </location>
</feature>
<reference evidence="2" key="1">
    <citation type="journal article" date="2013" name="Nat. Commun.">
        <title>Whole-genome sequencing of Oryza brachyantha reveals mechanisms underlying Oryza genome evolution.</title>
        <authorList>
            <person name="Chen J."/>
            <person name="Huang Q."/>
            <person name="Gao D."/>
            <person name="Wang J."/>
            <person name="Lang Y."/>
            <person name="Liu T."/>
            <person name="Li B."/>
            <person name="Bai Z."/>
            <person name="Luis Goicoechea J."/>
            <person name="Liang C."/>
            <person name="Chen C."/>
            <person name="Zhang W."/>
            <person name="Sun S."/>
            <person name="Liao Y."/>
            <person name="Zhang X."/>
            <person name="Yang L."/>
            <person name="Song C."/>
            <person name="Wang M."/>
            <person name="Shi J."/>
            <person name="Liu G."/>
            <person name="Liu J."/>
            <person name="Zhou H."/>
            <person name="Zhou W."/>
            <person name="Yu Q."/>
            <person name="An N."/>
            <person name="Chen Y."/>
            <person name="Cai Q."/>
            <person name="Wang B."/>
            <person name="Liu B."/>
            <person name="Min J."/>
            <person name="Huang Y."/>
            <person name="Wu H."/>
            <person name="Li Z."/>
            <person name="Zhang Y."/>
            <person name="Yin Y."/>
            <person name="Song W."/>
            <person name="Jiang J."/>
            <person name="Jackson S.A."/>
            <person name="Wing R.A."/>
            <person name="Wang J."/>
            <person name="Chen M."/>
        </authorList>
    </citation>
    <scope>NUCLEOTIDE SEQUENCE [LARGE SCALE GENOMIC DNA]</scope>
    <source>
        <strain evidence="2">cv. IRGC 101232</strain>
    </source>
</reference>
<keyword evidence="3" id="KW-1185">Reference proteome</keyword>
<dbReference type="EnsemblPlants" id="OB06G26690.1">
    <property type="protein sequence ID" value="OB06G26690.1"/>
    <property type="gene ID" value="OB06G26690"/>
</dbReference>
<sequence>MLCSPLLQHQSKLPSAGEPFFLPLLLLHTFHQFTHLTTSSNGEHNGGNPNGRENNQNKKLNEKTEKNPTEIKNTRIKSPPPPVLSSPTLPPPPPWERR</sequence>
<feature type="compositionally biased region" description="Basic and acidic residues" evidence="1">
    <location>
        <begin position="55"/>
        <end position="73"/>
    </location>
</feature>
<evidence type="ECO:0000313" key="2">
    <source>
        <dbReference type="EnsemblPlants" id="OB06G26690.1"/>
    </source>
</evidence>
<evidence type="ECO:0000313" key="3">
    <source>
        <dbReference type="Proteomes" id="UP000006038"/>
    </source>
</evidence>
<dbReference type="Gramene" id="OB06G26690.1">
    <property type="protein sequence ID" value="OB06G26690.1"/>
    <property type="gene ID" value="OB06G26690"/>
</dbReference>